<dbReference type="Proteomes" id="UP000036403">
    <property type="component" value="Unassembled WGS sequence"/>
</dbReference>
<accession>A0A0J7MZB9</accession>
<organism evidence="1 2">
    <name type="scientific">Lasius niger</name>
    <name type="common">Black garden ant</name>
    <dbReference type="NCBI Taxonomy" id="67767"/>
    <lineage>
        <taxon>Eukaryota</taxon>
        <taxon>Metazoa</taxon>
        <taxon>Ecdysozoa</taxon>
        <taxon>Arthropoda</taxon>
        <taxon>Hexapoda</taxon>
        <taxon>Insecta</taxon>
        <taxon>Pterygota</taxon>
        <taxon>Neoptera</taxon>
        <taxon>Endopterygota</taxon>
        <taxon>Hymenoptera</taxon>
        <taxon>Apocrita</taxon>
        <taxon>Aculeata</taxon>
        <taxon>Formicoidea</taxon>
        <taxon>Formicidae</taxon>
        <taxon>Formicinae</taxon>
        <taxon>Lasius</taxon>
        <taxon>Lasius</taxon>
    </lineage>
</organism>
<protein>
    <submittedName>
        <fullName evidence="1">Inorganic pyrophosphatase exopolyphosphatase</fullName>
    </submittedName>
</protein>
<proteinExistence type="predicted"/>
<dbReference type="PaxDb" id="67767-A0A0J7MZB9"/>
<sequence length="240" mass="25095">MPRAQPDAPADLGAGPGAGLNSRFVFFICVLPERIFRMADRNIIVIDFTANSSMAYEYLSKLNTGQIPGIEKVHSAAVIVRNADGSLSIPDGETHFSGGSLSGGLIGILVGILGGPLGILLGWGAGTLIGGSIDAERAMESDTALALLGRAIKPGTTALVVDVEEAPGAAVDTALAGEQAILIRQPFQQVLGELQAVEAAAAAASSEARRVVREQRMHQLHEKVDEVLAKLKAKLHFNKK</sequence>
<keyword evidence="2" id="KW-1185">Reference proteome</keyword>
<gene>
    <name evidence="1" type="ORF">RF55_15423</name>
</gene>
<comment type="caution">
    <text evidence="1">The sequence shown here is derived from an EMBL/GenBank/DDBJ whole genome shotgun (WGS) entry which is preliminary data.</text>
</comment>
<evidence type="ECO:0000313" key="2">
    <source>
        <dbReference type="Proteomes" id="UP000036403"/>
    </source>
</evidence>
<evidence type="ECO:0000313" key="1">
    <source>
        <dbReference type="EMBL" id="KMQ85805.1"/>
    </source>
</evidence>
<name>A0A0J7MZB9_LASNI</name>
<dbReference type="AlphaFoldDB" id="A0A0J7MZB9"/>
<reference evidence="1 2" key="1">
    <citation type="submission" date="2015-04" db="EMBL/GenBank/DDBJ databases">
        <title>Lasius niger genome sequencing.</title>
        <authorList>
            <person name="Konorov E.A."/>
            <person name="Nikitin M.A."/>
            <person name="Kirill M.V."/>
            <person name="Chang P."/>
        </authorList>
    </citation>
    <scope>NUCLEOTIDE SEQUENCE [LARGE SCALE GENOMIC DNA]</scope>
    <source>
        <tissue evidence="1">Whole</tissue>
    </source>
</reference>
<dbReference type="EMBL" id="LBMM01013135">
    <property type="protein sequence ID" value="KMQ85805.1"/>
    <property type="molecule type" value="Genomic_DNA"/>
</dbReference>